<feature type="domain" description="Riboflavin kinase" evidence="16">
    <location>
        <begin position="184"/>
        <end position="316"/>
    </location>
</feature>
<evidence type="ECO:0000256" key="14">
    <source>
        <dbReference type="ARBA" id="ARBA00049494"/>
    </source>
</evidence>
<keyword evidence="5 15" id="KW-0288">FMN</keyword>
<dbReference type="SMART" id="SM00904">
    <property type="entry name" value="Flavokinase"/>
    <property type="match status" value="1"/>
</dbReference>
<dbReference type="EC" id="2.7.7.2" evidence="15"/>
<dbReference type="GO" id="GO:0005524">
    <property type="term" value="F:ATP binding"/>
    <property type="evidence" value="ECO:0007669"/>
    <property type="project" value="UniProtKB-UniRule"/>
</dbReference>
<dbReference type="PATRIC" id="fig|43675.28.peg.293"/>
<comment type="catalytic activity">
    <reaction evidence="13 15">
        <text>riboflavin + ATP = FMN + ADP + H(+)</text>
        <dbReference type="Rhea" id="RHEA:14357"/>
        <dbReference type="ChEBI" id="CHEBI:15378"/>
        <dbReference type="ChEBI" id="CHEBI:30616"/>
        <dbReference type="ChEBI" id="CHEBI:57986"/>
        <dbReference type="ChEBI" id="CHEBI:58210"/>
        <dbReference type="ChEBI" id="CHEBI:456216"/>
        <dbReference type="EC" id="2.7.1.26"/>
    </reaction>
</comment>
<keyword evidence="6 15" id="KW-0808">Transferase</keyword>
<evidence type="ECO:0000256" key="3">
    <source>
        <dbReference type="ARBA" id="ARBA00005201"/>
    </source>
</evidence>
<comment type="pathway">
    <text evidence="3 15">Cofactor biosynthesis; FMN biosynthesis; FMN from riboflavin (ATP route): step 1/1.</text>
</comment>
<dbReference type="InterPro" id="IPR023465">
    <property type="entry name" value="Riboflavin_kinase_dom_sf"/>
</dbReference>
<evidence type="ECO:0000256" key="15">
    <source>
        <dbReference type="PIRNR" id="PIRNR004491"/>
    </source>
</evidence>
<dbReference type="EMBL" id="AP014938">
    <property type="protein sequence ID" value="BAS19535.1"/>
    <property type="molecule type" value="Genomic_DNA"/>
</dbReference>
<comment type="pathway">
    <text evidence="2 15">Cofactor biosynthesis; FAD biosynthesis; FAD from FMN: step 1/1.</text>
</comment>
<evidence type="ECO:0000256" key="2">
    <source>
        <dbReference type="ARBA" id="ARBA00004726"/>
    </source>
</evidence>
<keyword evidence="4 15" id="KW-0285">Flavoprotein</keyword>
<keyword evidence="10 15" id="KW-0274">FAD</keyword>
<dbReference type="PIRSF" id="PIRSF004491">
    <property type="entry name" value="FAD_Synth"/>
    <property type="match status" value="1"/>
</dbReference>
<dbReference type="EC" id="2.7.1.26" evidence="15"/>
<comment type="function">
    <text evidence="1">Catalyzes the phosphorylation of riboflavin to FMN followed by the adenylation of FMN to FAD.</text>
</comment>
<proteinExistence type="inferred from homology"/>
<dbReference type="GO" id="GO:0008531">
    <property type="term" value="F:riboflavin kinase activity"/>
    <property type="evidence" value="ECO:0007669"/>
    <property type="project" value="UniProtKB-UniRule"/>
</dbReference>
<evidence type="ECO:0000256" key="13">
    <source>
        <dbReference type="ARBA" id="ARBA00047880"/>
    </source>
</evidence>
<dbReference type="NCBIfam" id="NF004160">
    <property type="entry name" value="PRK05627.1-3"/>
    <property type="match status" value="1"/>
</dbReference>
<dbReference type="InterPro" id="IPR014729">
    <property type="entry name" value="Rossmann-like_a/b/a_fold"/>
</dbReference>
<evidence type="ECO:0000256" key="5">
    <source>
        <dbReference type="ARBA" id="ARBA00022643"/>
    </source>
</evidence>
<dbReference type="PANTHER" id="PTHR22749:SF6">
    <property type="entry name" value="RIBOFLAVIN KINASE"/>
    <property type="match status" value="1"/>
</dbReference>
<dbReference type="FunFam" id="2.40.30.30:FF:000003">
    <property type="entry name" value="Riboflavin biosynthesis protein"/>
    <property type="match status" value="1"/>
</dbReference>
<evidence type="ECO:0000256" key="11">
    <source>
        <dbReference type="ARBA" id="ARBA00022840"/>
    </source>
</evidence>
<evidence type="ECO:0000256" key="6">
    <source>
        <dbReference type="ARBA" id="ARBA00022679"/>
    </source>
</evidence>
<dbReference type="NCBIfam" id="TIGR00083">
    <property type="entry name" value="ribF"/>
    <property type="match status" value="1"/>
</dbReference>
<dbReference type="InterPro" id="IPR015864">
    <property type="entry name" value="FAD_synthase"/>
</dbReference>
<evidence type="ECO:0000256" key="8">
    <source>
        <dbReference type="ARBA" id="ARBA00022741"/>
    </source>
</evidence>
<evidence type="ECO:0000313" key="18">
    <source>
        <dbReference type="Proteomes" id="UP000066203"/>
    </source>
</evidence>
<evidence type="ECO:0000256" key="7">
    <source>
        <dbReference type="ARBA" id="ARBA00022695"/>
    </source>
</evidence>
<dbReference type="Pfam" id="PF01687">
    <property type="entry name" value="Flavokinase"/>
    <property type="match status" value="1"/>
</dbReference>
<evidence type="ECO:0000259" key="16">
    <source>
        <dbReference type="SMART" id="SM00904"/>
    </source>
</evidence>
<dbReference type="RefSeq" id="WP_060823747.1">
    <property type="nucleotide sequence ID" value="NZ_AP014938.1"/>
</dbReference>
<reference evidence="18" key="1">
    <citation type="submission" date="2015-08" db="EMBL/GenBank/DDBJ databases">
        <title>Complete genome sequence of Rothia mucilaginosa strain NUM-Rm6536.</title>
        <authorList>
            <person name="Nambu T."/>
        </authorList>
    </citation>
    <scope>NUCLEOTIDE SEQUENCE [LARGE SCALE GENOMIC DNA]</scope>
    <source>
        <strain evidence="18">NUM-Rm6536</strain>
    </source>
</reference>
<evidence type="ECO:0000256" key="4">
    <source>
        <dbReference type="ARBA" id="ARBA00022630"/>
    </source>
</evidence>
<evidence type="ECO:0000256" key="10">
    <source>
        <dbReference type="ARBA" id="ARBA00022827"/>
    </source>
</evidence>
<dbReference type="InterPro" id="IPR023468">
    <property type="entry name" value="Riboflavin_kinase"/>
</dbReference>
<dbReference type="InterPro" id="IPR015865">
    <property type="entry name" value="Riboflavin_kinase_bac/euk"/>
</dbReference>
<dbReference type="GO" id="GO:0009398">
    <property type="term" value="P:FMN biosynthetic process"/>
    <property type="evidence" value="ECO:0007669"/>
    <property type="project" value="UniProtKB-UniRule"/>
</dbReference>
<dbReference type="UniPathway" id="UPA00276">
    <property type="reaction ID" value="UER00406"/>
</dbReference>
<dbReference type="SUPFAM" id="SSF82114">
    <property type="entry name" value="Riboflavin kinase-like"/>
    <property type="match status" value="1"/>
</dbReference>
<sequence length="338" mass="37588">MTLYTALSEVPAGYGPSVVTIGNFDGVHRGHARVISRVVSLAEEHGLSSIAVSFDPHPMQVHRPEAAHHDIMGQGSRRYFMCLLGLNDYLLLNYNLEFAAQTPEEFVKSTFVDALNARFVVIGDDVRFGKNNSGDLNTMRELGEKYGFEVVVVEDLMVDENTRCSSTRIRQLLLEGDMPAATELLGRHHMMAGEVVHGLARGRELGFPTANLELEARGLIPADGVYAGWLVDESGNRHPSAISVGTNPTFDGIEHRQVEAHVIDRPQERVEDFNLYGQRVLIEFVKRLRPMVAYTGVEALIEQISDDVVQTREVLAEDAKNYCPPECPVQAEVKHPHF</sequence>
<organism evidence="17">
    <name type="scientific">Rothia mucilaginosa</name>
    <dbReference type="NCBI Taxonomy" id="43675"/>
    <lineage>
        <taxon>Bacteria</taxon>
        <taxon>Bacillati</taxon>
        <taxon>Actinomycetota</taxon>
        <taxon>Actinomycetes</taxon>
        <taxon>Micrococcales</taxon>
        <taxon>Micrococcaceae</taxon>
        <taxon>Rothia</taxon>
    </lineage>
</organism>
<dbReference type="GO" id="GO:0006747">
    <property type="term" value="P:FAD biosynthetic process"/>
    <property type="evidence" value="ECO:0007669"/>
    <property type="project" value="UniProtKB-UniRule"/>
</dbReference>
<evidence type="ECO:0000313" key="17">
    <source>
        <dbReference type="EMBL" id="BAS19535.1"/>
    </source>
</evidence>
<dbReference type="Gene3D" id="3.40.50.620">
    <property type="entry name" value="HUPs"/>
    <property type="match status" value="1"/>
</dbReference>
<gene>
    <name evidence="17" type="ORF">RM6536_0288</name>
</gene>
<dbReference type="UniPathway" id="UPA00277">
    <property type="reaction ID" value="UER00407"/>
</dbReference>
<dbReference type="PANTHER" id="PTHR22749">
    <property type="entry name" value="RIBOFLAVIN KINASE/FMN ADENYLYLTRANSFERASE"/>
    <property type="match status" value="1"/>
</dbReference>
<name>A0A0K2RXL7_9MICC</name>
<evidence type="ECO:0000256" key="12">
    <source>
        <dbReference type="ARBA" id="ARBA00023268"/>
    </source>
</evidence>
<comment type="similarity">
    <text evidence="15">Belongs to the ribF family.</text>
</comment>
<keyword evidence="7 15" id="KW-0548">Nucleotidyltransferase</keyword>
<protein>
    <recommendedName>
        <fullName evidence="15">Riboflavin biosynthesis protein</fullName>
    </recommendedName>
    <domain>
        <recommendedName>
            <fullName evidence="15">Riboflavin kinase</fullName>
            <ecNumber evidence="15">2.7.1.26</ecNumber>
        </recommendedName>
        <alternativeName>
            <fullName evidence="15">Flavokinase</fullName>
        </alternativeName>
    </domain>
    <domain>
        <recommendedName>
            <fullName evidence="15">FMN adenylyltransferase</fullName>
            <ecNumber evidence="15">2.7.7.2</ecNumber>
        </recommendedName>
        <alternativeName>
            <fullName evidence="15">FAD pyrophosphorylase</fullName>
        </alternativeName>
        <alternativeName>
            <fullName evidence="15">FAD synthase</fullName>
        </alternativeName>
    </domain>
</protein>
<dbReference type="InterPro" id="IPR002606">
    <property type="entry name" value="Riboflavin_kinase_bac"/>
</dbReference>
<keyword evidence="8 15" id="KW-0547">Nucleotide-binding</keyword>
<comment type="catalytic activity">
    <reaction evidence="14 15">
        <text>FMN + ATP + H(+) = FAD + diphosphate</text>
        <dbReference type="Rhea" id="RHEA:17237"/>
        <dbReference type="ChEBI" id="CHEBI:15378"/>
        <dbReference type="ChEBI" id="CHEBI:30616"/>
        <dbReference type="ChEBI" id="CHEBI:33019"/>
        <dbReference type="ChEBI" id="CHEBI:57692"/>
        <dbReference type="ChEBI" id="CHEBI:58210"/>
        <dbReference type="EC" id="2.7.7.2"/>
    </reaction>
</comment>
<dbReference type="Gene3D" id="2.40.30.30">
    <property type="entry name" value="Riboflavin kinase-like"/>
    <property type="match status" value="1"/>
</dbReference>
<keyword evidence="9 15" id="KW-0418">Kinase</keyword>
<dbReference type="CDD" id="cd02064">
    <property type="entry name" value="FAD_synthetase_N"/>
    <property type="match status" value="1"/>
</dbReference>
<dbReference type="GO" id="GO:0009231">
    <property type="term" value="P:riboflavin biosynthetic process"/>
    <property type="evidence" value="ECO:0007669"/>
    <property type="project" value="InterPro"/>
</dbReference>
<keyword evidence="11 15" id="KW-0067">ATP-binding</keyword>
<dbReference type="GO" id="GO:0003919">
    <property type="term" value="F:FMN adenylyltransferase activity"/>
    <property type="evidence" value="ECO:0007669"/>
    <property type="project" value="UniProtKB-UniRule"/>
</dbReference>
<dbReference type="InterPro" id="IPR004821">
    <property type="entry name" value="Cyt_trans-like"/>
</dbReference>
<dbReference type="SUPFAM" id="SSF52374">
    <property type="entry name" value="Nucleotidylyl transferase"/>
    <property type="match status" value="1"/>
</dbReference>
<dbReference type="Pfam" id="PF06574">
    <property type="entry name" value="FAD_syn"/>
    <property type="match status" value="1"/>
</dbReference>
<keyword evidence="12" id="KW-0511">Multifunctional enzyme</keyword>
<dbReference type="Proteomes" id="UP000066203">
    <property type="component" value="Chromosome"/>
</dbReference>
<accession>A0A0K2RXL7</accession>
<dbReference type="AlphaFoldDB" id="A0A0K2RXL7"/>
<evidence type="ECO:0000256" key="9">
    <source>
        <dbReference type="ARBA" id="ARBA00022777"/>
    </source>
</evidence>
<dbReference type="FunFam" id="3.40.50.620:FF:000021">
    <property type="entry name" value="Riboflavin biosynthesis protein"/>
    <property type="match status" value="1"/>
</dbReference>
<dbReference type="NCBIfam" id="TIGR00125">
    <property type="entry name" value="cyt_tran_rel"/>
    <property type="match status" value="1"/>
</dbReference>
<evidence type="ECO:0000256" key="1">
    <source>
        <dbReference type="ARBA" id="ARBA00002121"/>
    </source>
</evidence>